<dbReference type="AlphaFoldDB" id="A0A9Q0LS25"/>
<dbReference type="GO" id="GO:0004843">
    <property type="term" value="F:cysteine-type deubiquitinase activity"/>
    <property type="evidence" value="ECO:0007669"/>
    <property type="project" value="InterPro"/>
</dbReference>
<evidence type="ECO:0000313" key="3">
    <source>
        <dbReference type="Proteomes" id="UP001149090"/>
    </source>
</evidence>
<dbReference type="InterPro" id="IPR050185">
    <property type="entry name" value="Ub_carboxyl-term_hydrolase"/>
</dbReference>
<evidence type="ECO:0000259" key="1">
    <source>
        <dbReference type="PROSITE" id="PS50235"/>
    </source>
</evidence>
<dbReference type="Pfam" id="PF00443">
    <property type="entry name" value="UCH"/>
    <property type="match status" value="1"/>
</dbReference>
<dbReference type="InterPro" id="IPR028889">
    <property type="entry name" value="USP"/>
</dbReference>
<comment type="caution">
    <text evidence="2">The sequence shown here is derived from an EMBL/GenBank/DDBJ whole genome shotgun (WGS) entry which is preliminary data.</text>
</comment>
<accession>A0A9Q0LS25</accession>
<dbReference type="EMBL" id="JAPDFW010000044">
    <property type="protein sequence ID" value="KAJ5078786.1"/>
    <property type="molecule type" value="Genomic_DNA"/>
</dbReference>
<reference evidence="2" key="1">
    <citation type="submission" date="2022-10" db="EMBL/GenBank/DDBJ databases">
        <title>Novel sulphate-reducing endosymbionts in the free-living metamonad Anaeramoeba.</title>
        <authorList>
            <person name="Jerlstrom-Hultqvist J."/>
            <person name="Cepicka I."/>
            <person name="Gallot-Lavallee L."/>
            <person name="Salas-Leiva D."/>
            <person name="Curtis B.A."/>
            <person name="Zahonova K."/>
            <person name="Pipaliya S."/>
            <person name="Dacks J."/>
            <person name="Roger A.J."/>
        </authorList>
    </citation>
    <scope>NUCLEOTIDE SEQUENCE</scope>
    <source>
        <strain evidence="2">BMAN</strain>
    </source>
</reference>
<dbReference type="Proteomes" id="UP001149090">
    <property type="component" value="Unassembled WGS sequence"/>
</dbReference>
<dbReference type="PROSITE" id="PS50235">
    <property type="entry name" value="USP_3"/>
    <property type="match status" value="1"/>
</dbReference>
<gene>
    <name evidence="2" type="ORF">M0811_04509</name>
</gene>
<protein>
    <submittedName>
        <fullName evidence="2">Ubiquitin carboxyl-terminal hydrolase</fullName>
    </submittedName>
</protein>
<dbReference type="PANTHER" id="PTHR21646:SF46">
    <property type="entry name" value="UBIQUITIN CARBOXYL-TERMINAL HYDROLASE"/>
    <property type="match status" value="1"/>
</dbReference>
<dbReference type="PANTHER" id="PTHR21646">
    <property type="entry name" value="UBIQUITIN CARBOXYL-TERMINAL HYDROLASE"/>
    <property type="match status" value="1"/>
</dbReference>
<sequence>MQKIEEKQGRFVNVDGNCYMNSSLQCLIRTKPLSFFIENYIPKDIEPENLTESLVIEYSNIVSNILSSEGKTVSGKKLKEIFGKLVPSFDGDSQQDGQEFLSFFLDYFSEGIESLKKRGKLKEKLKENSELAKNSLIEELFNGTIRTQIFCPECQSELELIDPYLWVTLSLSDITSWDFSIIVVFKDKNKKPTQYWVKSQKEFGLQDLLLELSIQSQINFNSLLLVEVNNHEIYQVITESNQLNSVTNQDYLVAYEIFIDDPNQSVTEKYIQDPSKWIQIIQKKTVKRKFGNLFFDFEIKFGFPFLIYFSETVEKDYQKGITTIIDDFNDKNTKIEITKKSKINIIWNSNISTNIVDESKEIIESSSYKLFKSTNQKKKDFTLENCIEEFLETETLSNNQGWRCSFCGKSVQAVKMIQFFELPKILVFHLKRFAIQESSISKIQSFIKFPIKLQLNSIQNENFLYEIYAVLNHHGTSFNGHYTCYCKGDEGKWFHFDDEKVNYVNEESIITSASYMLFYKRI</sequence>
<name>A0A9Q0LS25_ANAIG</name>
<dbReference type="OrthoDB" id="265776at2759"/>
<dbReference type="InterPro" id="IPR038765">
    <property type="entry name" value="Papain-like_cys_pep_sf"/>
</dbReference>
<dbReference type="SUPFAM" id="SSF54001">
    <property type="entry name" value="Cysteine proteinases"/>
    <property type="match status" value="1"/>
</dbReference>
<dbReference type="InterPro" id="IPR001394">
    <property type="entry name" value="Peptidase_C19_UCH"/>
</dbReference>
<dbReference type="Gene3D" id="3.90.70.10">
    <property type="entry name" value="Cysteine proteinases"/>
    <property type="match status" value="2"/>
</dbReference>
<keyword evidence="2" id="KW-0378">Hydrolase</keyword>
<organism evidence="2 3">
    <name type="scientific">Anaeramoeba ignava</name>
    <name type="common">Anaerobic marine amoeba</name>
    <dbReference type="NCBI Taxonomy" id="1746090"/>
    <lineage>
        <taxon>Eukaryota</taxon>
        <taxon>Metamonada</taxon>
        <taxon>Anaeramoebidae</taxon>
        <taxon>Anaeramoeba</taxon>
    </lineage>
</organism>
<dbReference type="GO" id="GO:0016579">
    <property type="term" value="P:protein deubiquitination"/>
    <property type="evidence" value="ECO:0007669"/>
    <property type="project" value="InterPro"/>
</dbReference>
<feature type="domain" description="USP" evidence="1">
    <location>
        <begin position="9"/>
        <end position="522"/>
    </location>
</feature>
<proteinExistence type="predicted"/>
<keyword evidence="3" id="KW-1185">Reference proteome</keyword>
<evidence type="ECO:0000313" key="2">
    <source>
        <dbReference type="EMBL" id="KAJ5078786.1"/>
    </source>
</evidence>